<accession>A0A430FWQ5</accession>
<dbReference type="OrthoDB" id="9812811at2"/>
<keyword evidence="5" id="KW-0049">Antioxidant</keyword>
<name>A0A430FWQ5_9BIFI</name>
<reference evidence="15 16" key="1">
    <citation type="submission" date="2018-09" db="EMBL/GenBank/DDBJ databases">
        <title>Characterization of the phylogenetic diversity of five novel species belonging to the genus Bifidobacterium.</title>
        <authorList>
            <person name="Lugli G.A."/>
            <person name="Duranti S."/>
            <person name="Milani C."/>
        </authorList>
    </citation>
    <scope>NUCLEOTIDE SEQUENCE [LARGE SCALE GENOMIC DNA]</scope>
    <source>
        <strain evidence="15 16">2033B</strain>
    </source>
</reference>
<gene>
    <name evidence="15" type="ORF">D2E24_0005</name>
</gene>
<feature type="region of interest" description="Disordered" evidence="13">
    <location>
        <begin position="1"/>
        <end position="22"/>
    </location>
</feature>
<keyword evidence="6" id="KW-0560">Oxidoreductase</keyword>
<dbReference type="PROSITE" id="PS51352">
    <property type="entry name" value="THIOREDOXIN_2"/>
    <property type="match status" value="1"/>
</dbReference>
<dbReference type="Gene3D" id="3.40.30.10">
    <property type="entry name" value="Glutaredoxin"/>
    <property type="match status" value="1"/>
</dbReference>
<comment type="caution">
    <text evidence="15">The sequence shown here is derived from an EMBL/GenBank/DDBJ whole genome shotgun (WGS) entry which is preliminary data.</text>
</comment>
<dbReference type="GO" id="GO:0045454">
    <property type="term" value="P:cell redox homeostasis"/>
    <property type="evidence" value="ECO:0007669"/>
    <property type="project" value="TreeGrafter"/>
</dbReference>
<comment type="function">
    <text evidence="1">Thiol-specific peroxidase that catalyzes the reduction of hydrogen peroxide and organic hydroperoxides to water and alcohols, respectively. Plays a role in cell protection against oxidative stress by detoxifying peroxides and as sensor of hydrogen peroxide-mediated signaling events.</text>
</comment>
<proteinExistence type="inferred from homology"/>
<dbReference type="PANTHER" id="PTHR42801">
    <property type="entry name" value="THIOREDOXIN-DEPENDENT PEROXIDE REDUCTASE"/>
    <property type="match status" value="1"/>
</dbReference>
<dbReference type="EMBL" id="QXGK01000001">
    <property type="protein sequence ID" value="RSX58709.1"/>
    <property type="molecule type" value="Genomic_DNA"/>
</dbReference>
<comment type="similarity">
    <text evidence="10">Belongs to the peroxiredoxin family. BCP/PrxQ subfamily.</text>
</comment>
<comment type="catalytic activity">
    <reaction evidence="12">
        <text>a hydroperoxide + [thioredoxin]-dithiol = an alcohol + [thioredoxin]-disulfide + H2O</text>
        <dbReference type="Rhea" id="RHEA:62620"/>
        <dbReference type="Rhea" id="RHEA-COMP:10698"/>
        <dbReference type="Rhea" id="RHEA-COMP:10700"/>
        <dbReference type="ChEBI" id="CHEBI:15377"/>
        <dbReference type="ChEBI" id="CHEBI:29950"/>
        <dbReference type="ChEBI" id="CHEBI:30879"/>
        <dbReference type="ChEBI" id="CHEBI:35924"/>
        <dbReference type="ChEBI" id="CHEBI:50058"/>
        <dbReference type="EC" id="1.11.1.24"/>
    </reaction>
</comment>
<dbReference type="Proteomes" id="UP000287470">
    <property type="component" value="Unassembled WGS sequence"/>
</dbReference>
<dbReference type="GO" id="GO:0034599">
    <property type="term" value="P:cellular response to oxidative stress"/>
    <property type="evidence" value="ECO:0007669"/>
    <property type="project" value="TreeGrafter"/>
</dbReference>
<dbReference type="InterPro" id="IPR050924">
    <property type="entry name" value="Peroxiredoxin_BCP/PrxQ"/>
</dbReference>
<dbReference type="AlphaFoldDB" id="A0A430FWQ5"/>
<dbReference type="GO" id="GO:0005737">
    <property type="term" value="C:cytoplasm"/>
    <property type="evidence" value="ECO:0007669"/>
    <property type="project" value="TreeGrafter"/>
</dbReference>
<evidence type="ECO:0000256" key="4">
    <source>
        <dbReference type="ARBA" id="ARBA00022559"/>
    </source>
</evidence>
<evidence type="ECO:0000313" key="15">
    <source>
        <dbReference type="EMBL" id="RSX58709.1"/>
    </source>
</evidence>
<evidence type="ECO:0000256" key="7">
    <source>
        <dbReference type="ARBA" id="ARBA00023157"/>
    </source>
</evidence>
<dbReference type="InterPro" id="IPR000866">
    <property type="entry name" value="AhpC/TSA"/>
</dbReference>
<protein>
    <recommendedName>
        <fullName evidence="3">thioredoxin-dependent peroxiredoxin</fullName>
        <ecNumber evidence="3">1.11.1.24</ecNumber>
    </recommendedName>
    <alternativeName>
        <fullName evidence="11">Bacterioferritin comigratory protein</fullName>
    </alternativeName>
    <alternativeName>
        <fullName evidence="9">Thioredoxin peroxidase</fullName>
    </alternativeName>
</protein>
<dbReference type="FunFam" id="3.40.30.10:FF:000007">
    <property type="entry name" value="Thioredoxin-dependent thiol peroxidase"/>
    <property type="match status" value="1"/>
</dbReference>
<evidence type="ECO:0000259" key="14">
    <source>
        <dbReference type="PROSITE" id="PS51352"/>
    </source>
</evidence>
<evidence type="ECO:0000256" key="1">
    <source>
        <dbReference type="ARBA" id="ARBA00003330"/>
    </source>
</evidence>
<evidence type="ECO:0000256" key="5">
    <source>
        <dbReference type="ARBA" id="ARBA00022862"/>
    </source>
</evidence>
<evidence type="ECO:0000256" key="3">
    <source>
        <dbReference type="ARBA" id="ARBA00013017"/>
    </source>
</evidence>
<organism evidence="15 16">
    <name type="scientific">Bifidobacterium samirii</name>
    <dbReference type="NCBI Taxonomy" id="2306974"/>
    <lineage>
        <taxon>Bacteria</taxon>
        <taxon>Bacillati</taxon>
        <taxon>Actinomycetota</taxon>
        <taxon>Actinomycetes</taxon>
        <taxon>Bifidobacteriales</taxon>
        <taxon>Bifidobacteriaceae</taxon>
        <taxon>Bifidobacterium</taxon>
    </lineage>
</organism>
<feature type="domain" description="Thioredoxin" evidence="14">
    <location>
        <begin position="23"/>
        <end position="183"/>
    </location>
</feature>
<evidence type="ECO:0000256" key="9">
    <source>
        <dbReference type="ARBA" id="ARBA00032824"/>
    </source>
</evidence>
<evidence type="ECO:0000313" key="16">
    <source>
        <dbReference type="Proteomes" id="UP000287470"/>
    </source>
</evidence>
<sequence length="185" mass="20228">MTPVATTGTDGTDAAGDPLPTRLDIGQAAPDFTLPAVMPDGTTTGITLSDVLAQRRRRVILYCYPAAMTPGCTTQACDFRDNIARLGGMGYTVLGMSKDPIDKLERFRQRDQLTFPLLSDPDLRVHRLYGAYGEKKLYGRTHVGVLRSTFVIGTDGRIELARYNVRAKGHIDSLIKALGKLDDAR</sequence>
<dbReference type="CDD" id="cd03017">
    <property type="entry name" value="PRX_BCP"/>
    <property type="match status" value="1"/>
</dbReference>
<keyword evidence="8" id="KW-0676">Redox-active center</keyword>
<evidence type="ECO:0000256" key="13">
    <source>
        <dbReference type="SAM" id="MobiDB-lite"/>
    </source>
</evidence>
<dbReference type="InterPro" id="IPR013766">
    <property type="entry name" value="Thioredoxin_domain"/>
</dbReference>
<dbReference type="SUPFAM" id="SSF52833">
    <property type="entry name" value="Thioredoxin-like"/>
    <property type="match status" value="1"/>
</dbReference>
<keyword evidence="4" id="KW-0575">Peroxidase</keyword>
<keyword evidence="16" id="KW-1185">Reference proteome</keyword>
<evidence type="ECO:0000256" key="8">
    <source>
        <dbReference type="ARBA" id="ARBA00023284"/>
    </source>
</evidence>
<dbReference type="Pfam" id="PF00578">
    <property type="entry name" value="AhpC-TSA"/>
    <property type="match status" value="1"/>
</dbReference>
<evidence type="ECO:0000256" key="10">
    <source>
        <dbReference type="ARBA" id="ARBA00038489"/>
    </source>
</evidence>
<dbReference type="GO" id="GO:0008379">
    <property type="term" value="F:thioredoxin peroxidase activity"/>
    <property type="evidence" value="ECO:0007669"/>
    <property type="project" value="TreeGrafter"/>
</dbReference>
<dbReference type="InterPro" id="IPR036249">
    <property type="entry name" value="Thioredoxin-like_sf"/>
</dbReference>
<keyword evidence="7" id="KW-1015">Disulfide bond</keyword>
<dbReference type="EC" id="1.11.1.24" evidence="3"/>
<evidence type="ECO:0000256" key="12">
    <source>
        <dbReference type="ARBA" id="ARBA00049091"/>
    </source>
</evidence>
<dbReference type="RefSeq" id="WP_125967489.1">
    <property type="nucleotide sequence ID" value="NZ_QXGK01000001.1"/>
</dbReference>
<evidence type="ECO:0000256" key="6">
    <source>
        <dbReference type="ARBA" id="ARBA00023002"/>
    </source>
</evidence>
<evidence type="ECO:0000256" key="11">
    <source>
        <dbReference type="ARBA" id="ARBA00041373"/>
    </source>
</evidence>
<feature type="compositionally biased region" description="Low complexity" evidence="13">
    <location>
        <begin position="1"/>
        <end position="17"/>
    </location>
</feature>
<comment type="subunit">
    <text evidence="2">Monomer.</text>
</comment>
<evidence type="ECO:0000256" key="2">
    <source>
        <dbReference type="ARBA" id="ARBA00011245"/>
    </source>
</evidence>
<dbReference type="PANTHER" id="PTHR42801:SF4">
    <property type="entry name" value="AHPC_TSA FAMILY PROTEIN"/>
    <property type="match status" value="1"/>
</dbReference>